<name>A0ABP4RAG5_9ACTN</name>
<keyword evidence="2" id="KW-1185">Reference proteome</keyword>
<sequence>MDHISAYREVCPFCGAAVISGITAKAVKRVIEPHESGGGAPGGVAGHSHDLVMGLVAERVAKTQGRITAERHCRSRGPLAMPVGAELPPSDRGGDRLCGVGRTTVEAGGMVAVGASPDRLAQSGRLTRSAR</sequence>
<reference evidence="2" key="1">
    <citation type="journal article" date="2019" name="Int. J. Syst. Evol. Microbiol.">
        <title>The Global Catalogue of Microorganisms (GCM) 10K type strain sequencing project: providing services to taxonomists for standard genome sequencing and annotation.</title>
        <authorList>
            <consortium name="The Broad Institute Genomics Platform"/>
            <consortium name="The Broad Institute Genome Sequencing Center for Infectious Disease"/>
            <person name="Wu L."/>
            <person name="Ma J."/>
        </authorList>
    </citation>
    <scope>NUCLEOTIDE SEQUENCE [LARGE SCALE GENOMIC DNA]</scope>
    <source>
        <strain evidence="2">JCM 14306</strain>
    </source>
</reference>
<protein>
    <submittedName>
        <fullName evidence="1">Uncharacterized protein</fullName>
    </submittedName>
</protein>
<evidence type="ECO:0000313" key="2">
    <source>
        <dbReference type="Proteomes" id="UP001501319"/>
    </source>
</evidence>
<dbReference type="Proteomes" id="UP001501319">
    <property type="component" value="Unassembled WGS sequence"/>
</dbReference>
<accession>A0ABP4RAG5</accession>
<organism evidence="1 2">
    <name type="scientific">Kribbella alba</name>
    <dbReference type="NCBI Taxonomy" id="190197"/>
    <lineage>
        <taxon>Bacteria</taxon>
        <taxon>Bacillati</taxon>
        <taxon>Actinomycetota</taxon>
        <taxon>Actinomycetes</taxon>
        <taxon>Propionibacteriales</taxon>
        <taxon>Kribbellaceae</taxon>
        <taxon>Kribbella</taxon>
    </lineage>
</organism>
<proteinExistence type="predicted"/>
<comment type="caution">
    <text evidence="1">The sequence shown here is derived from an EMBL/GenBank/DDBJ whole genome shotgun (WGS) entry which is preliminary data.</text>
</comment>
<evidence type="ECO:0000313" key="1">
    <source>
        <dbReference type="EMBL" id="GAA1643223.1"/>
    </source>
</evidence>
<gene>
    <name evidence="1" type="ORF">GCM10009744_36780</name>
</gene>
<dbReference type="EMBL" id="BAAANE010000007">
    <property type="protein sequence ID" value="GAA1643223.1"/>
    <property type="molecule type" value="Genomic_DNA"/>
</dbReference>